<evidence type="ECO:0000259" key="3">
    <source>
        <dbReference type="Pfam" id="PF13731"/>
    </source>
</evidence>
<feature type="domain" description="WxL" evidence="3">
    <location>
        <begin position="25"/>
        <end position="219"/>
    </location>
</feature>
<proteinExistence type="predicted"/>
<evidence type="ECO:0000313" key="6">
    <source>
        <dbReference type="Proteomes" id="UP001245561"/>
    </source>
</evidence>
<accession>A0AAW8TH48</accession>
<feature type="region of interest" description="Disordered" evidence="1">
    <location>
        <begin position="41"/>
        <end position="68"/>
    </location>
</feature>
<evidence type="ECO:0000313" key="7">
    <source>
        <dbReference type="Proteomes" id="UP001256547"/>
    </source>
</evidence>
<evidence type="ECO:0000313" key="5">
    <source>
        <dbReference type="EMBL" id="MDT2636555.1"/>
    </source>
</evidence>
<dbReference type="InterPro" id="IPR027994">
    <property type="entry name" value="WxL_dom"/>
</dbReference>
<dbReference type="Proteomes" id="UP001245561">
    <property type="component" value="Unassembled WGS sequence"/>
</dbReference>
<organism evidence="5 6">
    <name type="scientific">Enterococcus dongliensis</name>
    <dbReference type="NCBI Taxonomy" id="2559925"/>
    <lineage>
        <taxon>Bacteria</taxon>
        <taxon>Bacillati</taxon>
        <taxon>Bacillota</taxon>
        <taxon>Bacilli</taxon>
        <taxon>Lactobacillales</taxon>
        <taxon>Enterococcaceae</taxon>
        <taxon>Enterococcus</taxon>
    </lineage>
</organism>
<evidence type="ECO:0000313" key="4">
    <source>
        <dbReference type="EMBL" id="MDT2596755.1"/>
    </source>
</evidence>
<dbReference type="EMBL" id="JARPYT010000003">
    <property type="protein sequence ID" value="MDT2636555.1"/>
    <property type="molecule type" value="Genomic_DNA"/>
</dbReference>
<feature type="chain" id="PRO_5043790731" evidence="2">
    <location>
        <begin position="25"/>
        <end position="220"/>
    </location>
</feature>
<gene>
    <name evidence="5" type="ORF">P7D36_03365</name>
    <name evidence="4" type="ORF">P7D39_07045</name>
</gene>
<feature type="compositionally biased region" description="Polar residues" evidence="1">
    <location>
        <begin position="58"/>
        <end position="68"/>
    </location>
</feature>
<dbReference type="AlphaFoldDB" id="A0AAW8TH48"/>
<dbReference type="RefSeq" id="WP_311800557.1">
    <property type="nucleotide sequence ID" value="NZ_JARPYR010000011.1"/>
</dbReference>
<sequence>MKRIFLTTALFSVMLLGGTIISHAADTNANSTAKILLEASETENDPSVPIVNPDDNDGQTNDPTGNTGSLRIDYISNIDFGKQTIAATNKTYTAVKPNNKVLAQVTDLRGSGAGWILQVNYDGTNGFVDDTKILKGAVLSLPAGEAATTTDNVSSDQPATTNALEVNNSAQTIMSATANTGLGVWGDKMDPAAVKLAVPAGNLAGNYTATLVWTLSDAPA</sequence>
<evidence type="ECO:0000256" key="2">
    <source>
        <dbReference type="SAM" id="SignalP"/>
    </source>
</evidence>
<feature type="signal peptide" evidence="2">
    <location>
        <begin position="1"/>
        <end position="24"/>
    </location>
</feature>
<comment type="caution">
    <text evidence="5">The sequence shown here is derived from an EMBL/GenBank/DDBJ whole genome shotgun (WGS) entry which is preliminary data.</text>
</comment>
<dbReference type="EMBL" id="JARPYR010000011">
    <property type="protein sequence ID" value="MDT2596755.1"/>
    <property type="molecule type" value="Genomic_DNA"/>
</dbReference>
<keyword evidence="2" id="KW-0732">Signal</keyword>
<evidence type="ECO:0000256" key="1">
    <source>
        <dbReference type="SAM" id="MobiDB-lite"/>
    </source>
</evidence>
<dbReference type="Pfam" id="PF13731">
    <property type="entry name" value="WxL"/>
    <property type="match status" value="1"/>
</dbReference>
<reference evidence="5 7" key="1">
    <citation type="submission" date="2023-03" db="EMBL/GenBank/DDBJ databases">
        <authorList>
            <person name="Shen W."/>
            <person name="Cai J."/>
        </authorList>
    </citation>
    <scope>NUCLEOTIDE SEQUENCE</scope>
    <source>
        <strain evidence="5">P55-2</strain>
        <strain evidence="4 7">P72-2</strain>
    </source>
</reference>
<keyword evidence="7" id="KW-1185">Reference proteome</keyword>
<name>A0AAW8TH48_9ENTE</name>
<protein>
    <submittedName>
        <fullName evidence="5">WxL domain-containing protein</fullName>
    </submittedName>
</protein>
<dbReference type="Proteomes" id="UP001256547">
    <property type="component" value="Unassembled WGS sequence"/>
</dbReference>